<accession>A0A8H3TTS8</accession>
<evidence type="ECO:0000313" key="4">
    <source>
        <dbReference type="Proteomes" id="UP000620104"/>
    </source>
</evidence>
<keyword evidence="2" id="KW-0812">Transmembrane</keyword>
<keyword evidence="2" id="KW-0472">Membrane</keyword>
<feature type="compositionally biased region" description="Pro residues" evidence="1">
    <location>
        <begin position="1"/>
        <end position="19"/>
    </location>
</feature>
<dbReference type="EMBL" id="BLZA01000021">
    <property type="protein sequence ID" value="GHJ87095.1"/>
    <property type="molecule type" value="Genomic_DNA"/>
</dbReference>
<protein>
    <submittedName>
        <fullName evidence="3">Uncharacterized protein</fullName>
    </submittedName>
</protein>
<sequence>MSAPPVNPTPRPPRPPQRAPSPFLFLGVILASTASFYYLLNRKQDDIRTGKAKVRRQMENPLTPSFHKVTDEAELDAQISAAGRAGDGRRQV</sequence>
<feature type="region of interest" description="Disordered" evidence="1">
    <location>
        <begin position="1"/>
        <end position="20"/>
    </location>
</feature>
<keyword evidence="4" id="KW-1185">Reference proteome</keyword>
<proteinExistence type="predicted"/>
<feature type="transmembrane region" description="Helical" evidence="2">
    <location>
        <begin position="20"/>
        <end position="40"/>
    </location>
</feature>
<evidence type="ECO:0000313" key="3">
    <source>
        <dbReference type="EMBL" id="GHJ87095.1"/>
    </source>
</evidence>
<reference evidence="3" key="1">
    <citation type="submission" date="2020-07" db="EMBL/GenBank/DDBJ databases">
        <title>Draft Genome Sequence of a Deep-Sea Yeast, Naganishia (Cryptococcus) liquefaciens strain N6.</title>
        <authorList>
            <person name="Han Y.W."/>
            <person name="Kajitani R."/>
            <person name="Morimoto H."/>
            <person name="Parhat M."/>
            <person name="Tsubouchi H."/>
            <person name="Bakenova O."/>
            <person name="Ogata M."/>
            <person name="Argunhan B."/>
            <person name="Aoki R."/>
            <person name="Kajiwara S."/>
            <person name="Itoh T."/>
            <person name="Iwasaki H."/>
        </authorList>
    </citation>
    <scope>NUCLEOTIDE SEQUENCE</scope>
    <source>
        <strain evidence="3">N6</strain>
    </source>
</reference>
<name>A0A8H3TTS8_9TREE</name>
<dbReference type="OrthoDB" id="10449889at2759"/>
<evidence type="ECO:0000256" key="2">
    <source>
        <dbReference type="SAM" id="Phobius"/>
    </source>
</evidence>
<evidence type="ECO:0000256" key="1">
    <source>
        <dbReference type="SAM" id="MobiDB-lite"/>
    </source>
</evidence>
<comment type="caution">
    <text evidence="3">The sequence shown here is derived from an EMBL/GenBank/DDBJ whole genome shotgun (WGS) entry which is preliminary data.</text>
</comment>
<dbReference type="AlphaFoldDB" id="A0A8H3TTS8"/>
<dbReference type="Proteomes" id="UP000620104">
    <property type="component" value="Unassembled WGS sequence"/>
</dbReference>
<organism evidence="3 4">
    <name type="scientific">Naganishia liquefaciens</name>
    <dbReference type="NCBI Taxonomy" id="104408"/>
    <lineage>
        <taxon>Eukaryota</taxon>
        <taxon>Fungi</taxon>
        <taxon>Dikarya</taxon>
        <taxon>Basidiomycota</taxon>
        <taxon>Agaricomycotina</taxon>
        <taxon>Tremellomycetes</taxon>
        <taxon>Filobasidiales</taxon>
        <taxon>Filobasidiaceae</taxon>
        <taxon>Naganishia</taxon>
    </lineage>
</organism>
<gene>
    <name evidence="3" type="ORF">NliqN6_3497</name>
</gene>
<keyword evidence="2" id="KW-1133">Transmembrane helix</keyword>